<organism evidence="1 2">
    <name type="scientific">Kineobactrum salinum</name>
    <dbReference type="NCBI Taxonomy" id="2708301"/>
    <lineage>
        <taxon>Bacteria</taxon>
        <taxon>Pseudomonadati</taxon>
        <taxon>Pseudomonadota</taxon>
        <taxon>Gammaproteobacteria</taxon>
        <taxon>Cellvibrionales</taxon>
        <taxon>Halieaceae</taxon>
        <taxon>Kineobactrum</taxon>
    </lineage>
</organism>
<evidence type="ECO:0000313" key="2">
    <source>
        <dbReference type="Proteomes" id="UP000477680"/>
    </source>
</evidence>
<dbReference type="Proteomes" id="UP000477680">
    <property type="component" value="Chromosome"/>
</dbReference>
<keyword evidence="2" id="KW-1185">Reference proteome</keyword>
<name>A0A6C0U5P6_9GAMM</name>
<dbReference type="KEGG" id="kim:G3T16_19485"/>
<gene>
    <name evidence="1" type="ORF">G3T16_19485</name>
</gene>
<evidence type="ECO:0000313" key="1">
    <source>
        <dbReference type="EMBL" id="QIB67258.1"/>
    </source>
</evidence>
<protein>
    <submittedName>
        <fullName evidence="1">Uncharacterized protein</fullName>
    </submittedName>
</protein>
<accession>A0A6C0U5P6</accession>
<sequence length="213" mass="23089">MLYLLRQLFDPASDAIAVAACGSAAPPRAEGGRQRVVNHRLGFSLVVPSNWELAVEQRYDGPLRLFGFTLIPRILRPGTPRSYRGDEEAGWNCLTLRGGTAAGLDISVCRRRPLPTPANVMNDKWARVLNLRACHMEENVSINDLAGFAVVRNLPGGSELTGFGAIAEPVVMRQWWLQGDGLSVEIRGVAPRQCSALQDAMDEVVASIVATPG</sequence>
<dbReference type="AlphaFoldDB" id="A0A6C0U5P6"/>
<reference evidence="1 2" key="1">
    <citation type="submission" date="2020-02" db="EMBL/GenBank/DDBJ databases">
        <title>Genome sequencing for Kineobactrum sp. M2.</title>
        <authorList>
            <person name="Park S.-J."/>
        </authorList>
    </citation>
    <scope>NUCLEOTIDE SEQUENCE [LARGE SCALE GENOMIC DNA]</scope>
    <source>
        <strain evidence="1 2">M2</strain>
    </source>
</reference>
<dbReference type="EMBL" id="CP048711">
    <property type="protein sequence ID" value="QIB67258.1"/>
    <property type="molecule type" value="Genomic_DNA"/>
</dbReference>
<dbReference type="RefSeq" id="WP_163496685.1">
    <property type="nucleotide sequence ID" value="NZ_CP048711.1"/>
</dbReference>
<proteinExistence type="predicted"/>